<keyword evidence="5 7" id="KW-0067">ATP-binding</keyword>
<dbReference type="OrthoDB" id="8817375at2"/>
<dbReference type="GO" id="GO:0009435">
    <property type="term" value="P:NAD+ biosynthetic process"/>
    <property type="evidence" value="ECO:0007669"/>
    <property type="project" value="UniProtKB-UniPathway"/>
</dbReference>
<dbReference type="GO" id="GO:0008795">
    <property type="term" value="F:NAD+ synthase activity"/>
    <property type="evidence" value="ECO:0007669"/>
    <property type="project" value="UniProtKB-EC"/>
</dbReference>
<evidence type="ECO:0000259" key="9">
    <source>
        <dbReference type="Pfam" id="PF02540"/>
    </source>
</evidence>
<comment type="caution">
    <text evidence="10">The sequence shown here is derived from an EMBL/GenBank/DDBJ whole genome shotgun (WGS) entry which is preliminary data.</text>
</comment>
<dbReference type="GO" id="GO:0003952">
    <property type="term" value="F:NAD+ synthase (glutamine-hydrolyzing) activity"/>
    <property type="evidence" value="ECO:0007669"/>
    <property type="project" value="InterPro"/>
</dbReference>
<evidence type="ECO:0000256" key="6">
    <source>
        <dbReference type="ARBA" id="ARBA00023027"/>
    </source>
</evidence>
<dbReference type="STRING" id="1424334.W822_05705"/>
<dbReference type="Proteomes" id="UP000018733">
    <property type="component" value="Unassembled WGS sequence"/>
</dbReference>
<dbReference type="NCBIfam" id="TIGR00552">
    <property type="entry name" value="nadE"/>
    <property type="match status" value="1"/>
</dbReference>
<dbReference type="PANTHER" id="PTHR23090">
    <property type="entry name" value="NH 3 /GLUTAMINE-DEPENDENT NAD + SYNTHETASE"/>
    <property type="match status" value="1"/>
</dbReference>
<comment type="pathway">
    <text evidence="1">Cofactor biosynthesis; NAD(+) biosynthesis.</text>
</comment>
<evidence type="ECO:0000256" key="4">
    <source>
        <dbReference type="ARBA" id="ARBA00022741"/>
    </source>
</evidence>
<dbReference type="CDD" id="cd00553">
    <property type="entry name" value="NAD_synthase"/>
    <property type="match status" value="1"/>
</dbReference>
<evidence type="ECO:0000256" key="3">
    <source>
        <dbReference type="ARBA" id="ARBA00022598"/>
    </source>
</evidence>
<keyword evidence="3 7" id="KW-0436">Ligase</keyword>
<dbReference type="UniPathway" id="UPA00253">
    <property type="reaction ID" value="UER00333"/>
</dbReference>
<gene>
    <name evidence="10" type="ORF">W822_05705</name>
</gene>
<evidence type="ECO:0000256" key="5">
    <source>
        <dbReference type="ARBA" id="ARBA00022840"/>
    </source>
</evidence>
<evidence type="ECO:0000256" key="2">
    <source>
        <dbReference type="ARBA" id="ARBA00007145"/>
    </source>
</evidence>
<proteinExistence type="inferred from homology"/>
<dbReference type="InterPro" id="IPR014729">
    <property type="entry name" value="Rossmann-like_a/b/a_fold"/>
</dbReference>
<dbReference type="Gene3D" id="3.40.50.620">
    <property type="entry name" value="HUPs"/>
    <property type="match status" value="1"/>
</dbReference>
<dbReference type="EMBL" id="AYXT01000002">
    <property type="protein sequence ID" value="ETF03630.1"/>
    <property type="molecule type" value="Genomic_DNA"/>
</dbReference>
<dbReference type="Pfam" id="PF02540">
    <property type="entry name" value="NAD_synthase"/>
    <property type="match status" value="1"/>
</dbReference>
<dbReference type="GO" id="GO:0005737">
    <property type="term" value="C:cytoplasm"/>
    <property type="evidence" value="ECO:0007669"/>
    <property type="project" value="InterPro"/>
</dbReference>
<evidence type="ECO:0000256" key="8">
    <source>
        <dbReference type="RuleBase" id="RU003812"/>
    </source>
</evidence>
<evidence type="ECO:0000313" key="10">
    <source>
        <dbReference type="EMBL" id="ETF03630.1"/>
    </source>
</evidence>
<accession>V8QWF4</accession>
<sequence length="284" mass="30450">MNASLADSISPSILQGYQQRINSGLCNYLDVNGFCNVLVGSSGGLDSALTIALASQALGPTRVTAITMPSCYSSEGSVEDSKTLCEGLGVKLLKCPIIDIVDRISERMALNLNAPVSGVALENLQARARGVLLMTYSNLYGHLVLSTGNKSEASVGYCTLYGDTCGGLNLIGDLYKTEVFALARHMNRNAGKEVIPQKIIDKAPSAELAPDQKDSDSLPDYDILDLLLQVILGTVDESVRAKQLLDQKVPKNQQDTLFERVGALVSDSEFKRRQLPPAISLRGT</sequence>
<dbReference type="GO" id="GO:0005524">
    <property type="term" value="F:ATP binding"/>
    <property type="evidence" value="ECO:0007669"/>
    <property type="project" value="UniProtKB-KW"/>
</dbReference>
<protein>
    <recommendedName>
        <fullName evidence="8">NH(3)-dependent NAD(+) synthetase</fullName>
        <ecNumber evidence="8">6.3.1.5</ecNumber>
    </recommendedName>
</protein>
<organism evidence="10 11">
    <name type="scientific">Advenella kashmirensis W13003</name>
    <dbReference type="NCBI Taxonomy" id="1424334"/>
    <lineage>
        <taxon>Bacteria</taxon>
        <taxon>Pseudomonadati</taxon>
        <taxon>Pseudomonadota</taxon>
        <taxon>Betaproteobacteria</taxon>
        <taxon>Burkholderiales</taxon>
        <taxon>Alcaligenaceae</taxon>
    </lineage>
</organism>
<keyword evidence="11" id="KW-1185">Reference proteome</keyword>
<comment type="similarity">
    <text evidence="7">Belongs to the NAD synthetase family.</text>
</comment>
<dbReference type="AlphaFoldDB" id="V8QWF4"/>
<evidence type="ECO:0000256" key="7">
    <source>
        <dbReference type="RuleBase" id="RU003811"/>
    </source>
</evidence>
<dbReference type="InterPro" id="IPR003694">
    <property type="entry name" value="NAD_synthase"/>
</dbReference>
<dbReference type="InterPro" id="IPR022310">
    <property type="entry name" value="NAD/GMP_synthase"/>
</dbReference>
<comment type="catalytic activity">
    <reaction evidence="8">
        <text>deamido-NAD(+) + NH4(+) + ATP = AMP + diphosphate + NAD(+) + H(+)</text>
        <dbReference type="Rhea" id="RHEA:21188"/>
        <dbReference type="ChEBI" id="CHEBI:15378"/>
        <dbReference type="ChEBI" id="CHEBI:28938"/>
        <dbReference type="ChEBI" id="CHEBI:30616"/>
        <dbReference type="ChEBI" id="CHEBI:33019"/>
        <dbReference type="ChEBI" id="CHEBI:57540"/>
        <dbReference type="ChEBI" id="CHEBI:58437"/>
        <dbReference type="ChEBI" id="CHEBI:456215"/>
        <dbReference type="EC" id="6.3.1.5"/>
    </reaction>
</comment>
<name>V8QWF4_9BURK</name>
<dbReference type="GO" id="GO:0004359">
    <property type="term" value="F:glutaminase activity"/>
    <property type="evidence" value="ECO:0007669"/>
    <property type="project" value="InterPro"/>
</dbReference>
<dbReference type="EC" id="6.3.1.5" evidence="8"/>
<dbReference type="PANTHER" id="PTHR23090:SF9">
    <property type="entry name" value="GLUTAMINE-DEPENDENT NAD(+) SYNTHETASE"/>
    <property type="match status" value="1"/>
</dbReference>
<dbReference type="FunFam" id="3.40.50.620:FF:000106">
    <property type="entry name" value="Glutamine-dependent NAD(+) synthetase"/>
    <property type="match status" value="1"/>
</dbReference>
<dbReference type="PATRIC" id="fig|1424334.3.peg.1149"/>
<evidence type="ECO:0000313" key="11">
    <source>
        <dbReference type="Proteomes" id="UP000018733"/>
    </source>
</evidence>
<keyword evidence="6 7" id="KW-0520">NAD</keyword>
<reference evidence="10 11" key="1">
    <citation type="journal article" date="2014" name="Genome Announc.">
        <title>Draft Genome Sequence of Advenella kashmirensis Strain W13003, a Polycyclic Aromatic Hydrocarbon-Degrading Bacterium.</title>
        <authorList>
            <person name="Wang X."/>
            <person name="Jin D."/>
            <person name="Zhou L."/>
            <person name="Wu L."/>
            <person name="An W."/>
            <person name="Zhao L."/>
        </authorList>
    </citation>
    <scope>NUCLEOTIDE SEQUENCE [LARGE SCALE GENOMIC DNA]</scope>
    <source>
        <strain evidence="10 11">W13003</strain>
    </source>
</reference>
<dbReference type="RefSeq" id="WP_024007521.1">
    <property type="nucleotide sequence ID" value="NZ_KI650985.1"/>
</dbReference>
<keyword evidence="4 7" id="KW-0547">Nucleotide-binding</keyword>
<dbReference type="SUPFAM" id="SSF52402">
    <property type="entry name" value="Adenine nucleotide alpha hydrolases-like"/>
    <property type="match status" value="1"/>
</dbReference>
<feature type="domain" description="NAD/GMP synthase" evidence="9">
    <location>
        <begin position="19"/>
        <end position="274"/>
    </location>
</feature>
<comment type="similarity">
    <text evidence="2">In the C-terminal section; belongs to the NAD synthetase family.</text>
</comment>
<evidence type="ECO:0000256" key="1">
    <source>
        <dbReference type="ARBA" id="ARBA00004790"/>
    </source>
</evidence>
<dbReference type="eggNOG" id="COG0171">
    <property type="taxonomic scope" value="Bacteria"/>
</dbReference>
<dbReference type="HOGENOM" id="CLU_059327_1_0_4"/>